<keyword evidence="3" id="KW-0238">DNA-binding</keyword>
<dbReference type="GO" id="GO:0003677">
    <property type="term" value="F:DNA binding"/>
    <property type="evidence" value="ECO:0007669"/>
    <property type="project" value="UniProtKB-KW"/>
</dbReference>
<feature type="non-terminal residue" evidence="10">
    <location>
        <position position="1"/>
    </location>
</feature>
<name>A0A1D1ZGZ5_9ARAE</name>
<comment type="subcellular location">
    <subcellularLocation>
        <location evidence="1">Nucleus</location>
    </subcellularLocation>
</comment>
<dbReference type="GO" id="GO:0003700">
    <property type="term" value="F:DNA-binding transcription factor activity"/>
    <property type="evidence" value="ECO:0007669"/>
    <property type="project" value="InterPro"/>
</dbReference>
<dbReference type="SUPFAM" id="SSF54171">
    <property type="entry name" value="DNA-binding domain"/>
    <property type="match status" value="1"/>
</dbReference>
<dbReference type="InterPro" id="IPR036955">
    <property type="entry name" value="AP2/ERF_dom_sf"/>
</dbReference>
<dbReference type="InterPro" id="IPR001471">
    <property type="entry name" value="AP2/ERF_dom"/>
</dbReference>
<feature type="compositionally biased region" description="Polar residues" evidence="8">
    <location>
        <begin position="104"/>
        <end position="119"/>
    </location>
</feature>
<feature type="domain" description="AP2/ERF" evidence="9">
    <location>
        <begin position="1"/>
        <end position="51"/>
    </location>
</feature>
<dbReference type="Pfam" id="PF00847">
    <property type="entry name" value="AP2"/>
    <property type="match status" value="1"/>
</dbReference>
<evidence type="ECO:0000256" key="6">
    <source>
        <dbReference type="ARBA" id="ARBA00023242"/>
    </source>
</evidence>
<evidence type="ECO:0000313" key="10">
    <source>
        <dbReference type="EMBL" id="JAT66128.1"/>
    </source>
</evidence>
<protein>
    <submittedName>
        <fullName evidence="10">Ethylene-responsive transcription factor ERF017</fullName>
    </submittedName>
</protein>
<comment type="similarity">
    <text evidence="7">Belongs to the AP2/ERF transcription factor family. ERF subfamily.</text>
</comment>
<dbReference type="SMART" id="SM00380">
    <property type="entry name" value="AP2"/>
    <property type="match status" value="1"/>
</dbReference>
<keyword evidence="5" id="KW-0804">Transcription</keyword>
<evidence type="ECO:0000256" key="2">
    <source>
        <dbReference type="ARBA" id="ARBA00023015"/>
    </source>
</evidence>
<dbReference type="PROSITE" id="PS51032">
    <property type="entry name" value="AP2_ERF"/>
    <property type="match status" value="1"/>
</dbReference>
<proteinExistence type="inferred from homology"/>
<reference evidence="10" key="1">
    <citation type="submission" date="2015-07" db="EMBL/GenBank/DDBJ databases">
        <title>Transcriptome Assembly of Anthurium amnicola.</title>
        <authorList>
            <person name="Suzuki J."/>
        </authorList>
    </citation>
    <scope>NUCLEOTIDE SEQUENCE</scope>
</reference>
<dbReference type="PANTHER" id="PTHR31985">
    <property type="entry name" value="ETHYLENE-RESPONSIVE TRANSCRIPTION FACTOR ERF042-RELATED"/>
    <property type="match status" value="1"/>
</dbReference>
<accession>A0A1D1ZGZ5</accession>
<keyword evidence="2" id="KW-0805">Transcription regulation</keyword>
<evidence type="ECO:0000256" key="8">
    <source>
        <dbReference type="SAM" id="MobiDB-lite"/>
    </source>
</evidence>
<dbReference type="Gene3D" id="3.30.730.10">
    <property type="entry name" value="AP2/ERF domain"/>
    <property type="match status" value="1"/>
</dbReference>
<dbReference type="InterPro" id="IPR016177">
    <property type="entry name" value="DNA-bd_dom_sf"/>
</dbReference>
<keyword evidence="6" id="KW-0539">Nucleus</keyword>
<evidence type="ECO:0000259" key="9">
    <source>
        <dbReference type="PROSITE" id="PS51032"/>
    </source>
</evidence>
<dbReference type="CDD" id="cd00018">
    <property type="entry name" value="AP2"/>
    <property type="match status" value="1"/>
</dbReference>
<organism evidence="10">
    <name type="scientific">Anthurium amnicola</name>
    <dbReference type="NCBI Taxonomy" id="1678845"/>
    <lineage>
        <taxon>Eukaryota</taxon>
        <taxon>Viridiplantae</taxon>
        <taxon>Streptophyta</taxon>
        <taxon>Embryophyta</taxon>
        <taxon>Tracheophyta</taxon>
        <taxon>Spermatophyta</taxon>
        <taxon>Magnoliopsida</taxon>
        <taxon>Liliopsida</taxon>
        <taxon>Araceae</taxon>
        <taxon>Pothoideae</taxon>
        <taxon>Potheae</taxon>
        <taxon>Anthurium</taxon>
    </lineage>
</organism>
<dbReference type="InterPro" id="IPR051032">
    <property type="entry name" value="AP2/ERF_TF_ERF_subfamily"/>
</dbReference>
<sequence length="194" mass="20825">KWGKWVSEVRLPNSRERIWLGSYDTPEKAARAFDAAVLCLRGRHAGRFNFPHDLPDIDAGQSLSPSEIQAVATRFANEADPPAAGPSATASGAEPHHTADSPDLWTTSGETVSNTTFTAEGSEGSCLDWSFMDSMGSASTSCPNGPDLTGPFDMMDGFHTDFFPPPSPPPTGLPEFMDFGNGGADYTSSFLWQF</sequence>
<evidence type="ECO:0000256" key="7">
    <source>
        <dbReference type="ARBA" id="ARBA00024343"/>
    </source>
</evidence>
<evidence type="ECO:0000256" key="1">
    <source>
        <dbReference type="ARBA" id="ARBA00004123"/>
    </source>
</evidence>
<evidence type="ECO:0000256" key="4">
    <source>
        <dbReference type="ARBA" id="ARBA00023159"/>
    </source>
</evidence>
<keyword evidence="4" id="KW-0010">Activator</keyword>
<dbReference type="GO" id="GO:0005634">
    <property type="term" value="C:nucleus"/>
    <property type="evidence" value="ECO:0007669"/>
    <property type="project" value="UniProtKB-SubCell"/>
</dbReference>
<dbReference type="EMBL" id="GDJX01001808">
    <property type="protein sequence ID" value="JAT66128.1"/>
    <property type="molecule type" value="Transcribed_RNA"/>
</dbReference>
<feature type="compositionally biased region" description="Low complexity" evidence="8">
    <location>
        <begin position="79"/>
        <end position="93"/>
    </location>
</feature>
<evidence type="ECO:0000256" key="5">
    <source>
        <dbReference type="ARBA" id="ARBA00023163"/>
    </source>
</evidence>
<dbReference type="PANTHER" id="PTHR31985:SF273">
    <property type="entry name" value="ETHYLENE-RESPONSIVE TRANSCRIPTION FACTOR ERF017"/>
    <property type="match status" value="1"/>
</dbReference>
<gene>
    <name evidence="10" type="primary">ERF017</name>
    <name evidence="10" type="ORF">g.47174</name>
</gene>
<dbReference type="AlphaFoldDB" id="A0A1D1ZGZ5"/>
<evidence type="ECO:0000256" key="3">
    <source>
        <dbReference type="ARBA" id="ARBA00023125"/>
    </source>
</evidence>
<feature type="region of interest" description="Disordered" evidence="8">
    <location>
        <begin position="78"/>
        <end position="120"/>
    </location>
</feature>